<dbReference type="InterPro" id="IPR036291">
    <property type="entry name" value="NAD(P)-bd_dom_sf"/>
</dbReference>
<dbReference type="Proteomes" id="UP000027920">
    <property type="component" value="Unassembled WGS sequence"/>
</dbReference>
<organism evidence="2 3">
    <name type="scientific">Exophiala aquamarina CBS 119918</name>
    <dbReference type="NCBI Taxonomy" id="1182545"/>
    <lineage>
        <taxon>Eukaryota</taxon>
        <taxon>Fungi</taxon>
        <taxon>Dikarya</taxon>
        <taxon>Ascomycota</taxon>
        <taxon>Pezizomycotina</taxon>
        <taxon>Eurotiomycetes</taxon>
        <taxon>Chaetothyriomycetidae</taxon>
        <taxon>Chaetothyriales</taxon>
        <taxon>Herpotrichiellaceae</taxon>
        <taxon>Exophiala</taxon>
    </lineage>
</organism>
<dbReference type="GO" id="GO:0016491">
    <property type="term" value="F:oxidoreductase activity"/>
    <property type="evidence" value="ECO:0007669"/>
    <property type="project" value="InterPro"/>
</dbReference>
<dbReference type="PANTHER" id="PTHR45033:SF3">
    <property type="entry name" value="DEHYDROGENASE, PUTATIVE (AFU_ORTHOLOGUE AFUA_2G13270)-RELATED"/>
    <property type="match status" value="1"/>
</dbReference>
<dbReference type="SMART" id="SM00829">
    <property type="entry name" value="PKS_ER"/>
    <property type="match status" value="1"/>
</dbReference>
<evidence type="ECO:0000259" key="1">
    <source>
        <dbReference type="SMART" id="SM00829"/>
    </source>
</evidence>
<feature type="domain" description="Enoyl reductase (ER)" evidence="1">
    <location>
        <begin position="132"/>
        <end position="458"/>
    </location>
</feature>
<dbReference type="EMBL" id="AMGV01000034">
    <property type="protein sequence ID" value="KEF51005.1"/>
    <property type="molecule type" value="Genomic_DNA"/>
</dbReference>
<name>A0A072P5W2_9EURO</name>
<dbReference type="OrthoDB" id="201656at2759"/>
<evidence type="ECO:0000313" key="3">
    <source>
        <dbReference type="Proteomes" id="UP000027920"/>
    </source>
</evidence>
<dbReference type="SUPFAM" id="SSF50129">
    <property type="entry name" value="GroES-like"/>
    <property type="match status" value="1"/>
</dbReference>
<gene>
    <name evidence="2" type="ORF">A1O9_12931</name>
</gene>
<dbReference type="GeneID" id="25287825"/>
<proteinExistence type="predicted"/>
<dbReference type="HOGENOM" id="CLU_026673_3_4_1"/>
<dbReference type="InterPro" id="IPR011032">
    <property type="entry name" value="GroES-like_sf"/>
</dbReference>
<keyword evidence="3" id="KW-1185">Reference proteome</keyword>
<dbReference type="STRING" id="1182545.A0A072P5W2"/>
<dbReference type="PANTHER" id="PTHR45033">
    <property type="match status" value="1"/>
</dbReference>
<dbReference type="InterPro" id="IPR052711">
    <property type="entry name" value="Zinc_ADH-like"/>
</dbReference>
<protein>
    <recommendedName>
        <fullName evidence="1">Enoyl reductase (ER) domain-containing protein</fullName>
    </recommendedName>
</protein>
<dbReference type="InterPro" id="IPR013149">
    <property type="entry name" value="ADH-like_C"/>
</dbReference>
<dbReference type="InterPro" id="IPR020843">
    <property type="entry name" value="ER"/>
</dbReference>
<evidence type="ECO:0000313" key="2">
    <source>
        <dbReference type="EMBL" id="KEF51005.1"/>
    </source>
</evidence>
<dbReference type="InterPro" id="IPR013154">
    <property type="entry name" value="ADH-like_N"/>
</dbReference>
<dbReference type="Gene3D" id="3.10.450.50">
    <property type="match status" value="1"/>
</dbReference>
<dbReference type="AlphaFoldDB" id="A0A072P5W2"/>
<reference evidence="2 3" key="1">
    <citation type="submission" date="2013-03" db="EMBL/GenBank/DDBJ databases">
        <title>The Genome Sequence of Exophiala aquamarina CBS 119918.</title>
        <authorList>
            <consortium name="The Broad Institute Genomics Platform"/>
            <person name="Cuomo C."/>
            <person name="de Hoog S."/>
            <person name="Gorbushina A."/>
            <person name="Walker B."/>
            <person name="Young S.K."/>
            <person name="Zeng Q."/>
            <person name="Gargeya S."/>
            <person name="Fitzgerald M."/>
            <person name="Haas B."/>
            <person name="Abouelleil A."/>
            <person name="Allen A.W."/>
            <person name="Alvarado L."/>
            <person name="Arachchi H.M."/>
            <person name="Berlin A.M."/>
            <person name="Chapman S.B."/>
            <person name="Gainer-Dewar J."/>
            <person name="Goldberg J."/>
            <person name="Griggs A."/>
            <person name="Gujja S."/>
            <person name="Hansen M."/>
            <person name="Howarth C."/>
            <person name="Imamovic A."/>
            <person name="Ireland A."/>
            <person name="Larimer J."/>
            <person name="McCowan C."/>
            <person name="Murphy C."/>
            <person name="Pearson M."/>
            <person name="Poon T.W."/>
            <person name="Priest M."/>
            <person name="Roberts A."/>
            <person name="Saif S."/>
            <person name="Shea T."/>
            <person name="Sisk P."/>
            <person name="Sykes S."/>
            <person name="Wortman J."/>
            <person name="Nusbaum C."/>
            <person name="Birren B."/>
        </authorList>
    </citation>
    <scope>NUCLEOTIDE SEQUENCE [LARGE SCALE GENOMIC DNA]</scope>
    <source>
        <strain evidence="2 3">CBS 119918</strain>
    </source>
</reference>
<comment type="caution">
    <text evidence="2">The sequence shown here is derived from an EMBL/GenBank/DDBJ whole genome shotgun (WGS) entry which is preliminary data.</text>
</comment>
<dbReference type="RefSeq" id="XP_013253595.1">
    <property type="nucleotide sequence ID" value="XM_013398141.1"/>
</dbReference>
<dbReference type="Pfam" id="PF08240">
    <property type="entry name" value="ADH_N"/>
    <property type="match status" value="1"/>
</dbReference>
<dbReference type="Gene3D" id="3.90.180.10">
    <property type="entry name" value="Medium-chain alcohol dehydrogenases, catalytic domain"/>
    <property type="match status" value="2"/>
</dbReference>
<dbReference type="SUPFAM" id="SSF51735">
    <property type="entry name" value="NAD(P)-binding Rossmann-fold domains"/>
    <property type="match status" value="1"/>
</dbReference>
<accession>A0A072P5W2</accession>
<dbReference type="Gene3D" id="3.40.50.720">
    <property type="entry name" value="NAD(P)-binding Rossmann-like Domain"/>
    <property type="match status" value="2"/>
</dbReference>
<sequence>MTTQGPVERYIVGVNTANVELALSAFGSDAEITDDGKSYRGDGIRLFVEHGVIGHKASVKVLAQEILPDGRTYLHVLMDGDFAAEFGITEPFELFLVFTIKENKIQHVDMGDVDPKKDTVWTVYAAGANLDDPLSSIRVRRRNAPPPKEGYVRVRMQAVGLNFHDIFTLRGLGMHKIKFPMILGNEGAGVLDDGTEVALYPNLGDSDFKGDETIDPKRHVLGEIEQGTLAEYIWVPKRNAVPRPGGLNAQVASVMGVAWLTAFRMMFVKANLRPGQTVLVQGSSGGMFSNPLFVTHTNGNFAGVTTALIQLGSAAGYRVWTTGRTEAKRAIAKHLGAEQTFEPLQTLPRLVDAVFDTSGAATINHSIASTKPGGTVVICGIHSEGGATKVPVDMFPILVNQINLTGVYTGTREEFGDLLNFVAEKGIKPYIGRVLPLEKAEEGLRDIYEGKTQGKIVITIS</sequence>
<dbReference type="VEuPathDB" id="FungiDB:A1O9_12931"/>
<dbReference type="Pfam" id="PF00107">
    <property type="entry name" value="ADH_zinc_N"/>
    <property type="match status" value="1"/>
</dbReference>